<dbReference type="EMBL" id="BAAAPC010000007">
    <property type="protein sequence ID" value="GAA1994473.1"/>
    <property type="molecule type" value="Genomic_DNA"/>
</dbReference>
<proteinExistence type="predicted"/>
<evidence type="ECO:0000313" key="1">
    <source>
        <dbReference type="EMBL" id="GAA1994473.1"/>
    </source>
</evidence>
<reference evidence="1 2" key="1">
    <citation type="journal article" date="2019" name="Int. J. Syst. Evol. Microbiol.">
        <title>The Global Catalogue of Microorganisms (GCM) 10K type strain sequencing project: providing services to taxonomists for standard genome sequencing and annotation.</title>
        <authorList>
            <consortium name="The Broad Institute Genomics Platform"/>
            <consortium name="The Broad Institute Genome Sequencing Center for Infectious Disease"/>
            <person name="Wu L."/>
            <person name="Ma J."/>
        </authorList>
    </citation>
    <scope>NUCLEOTIDE SEQUENCE [LARGE SCALE GENOMIC DNA]</scope>
    <source>
        <strain evidence="1 2">JCM 15313</strain>
    </source>
</reference>
<comment type="caution">
    <text evidence="1">The sequence shown here is derived from an EMBL/GenBank/DDBJ whole genome shotgun (WGS) entry which is preliminary data.</text>
</comment>
<organism evidence="1 2">
    <name type="scientific">Nocardiopsis rhodophaea</name>
    <dbReference type="NCBI Taxonomy" id="280238"/>
    <lineage>
        <taxon>Bacteria</taxon>
        <taxon>Bacillati</taxon>
        <taxon>Actinomycetota</taxon>
        <taxon>Actinomycetes</taxon>
        <taxon>Streptosporangiales</taxon>
        <taxon>Nocardiopsidaceae</taxon>
        <taxon>Nocardiopsis</taxon>
    </lineage>
</organism>
<accession>A0ABN2SXT6</accession>
<protein>
    <submittedName>
        <fullName evidence="1">Uncharacterized protein</fullName>
    </submittedName>
</protein>
<dbReference type="Proteomes" id="UP001501585">
    <property type="component" value="Unassembled WGS sequence"/>
</dbReference>
<gene>
    <name evidence="1" type="ORF">GCM10009799_20740</name>
</gene>
<sequence>MTAVPRSYFRAEPTPADERRLRAAFGMVRQADSIIADVLDHLRDPDQVDPHTGDHPLTPAGRRLMAVWGEVRELSRRVEGTLGHGEEVPR</sequence>
<name>A0ABN2SXT6_9ACTN</name>
<evidence type="ECO:0000313" key="2">
    <source>
        <dbReference type="Proteomes" id="UP001501585"/>
    </source>
</evidence>
<keyword evidence="2" id="KW-1185">Reference proteome</keyword>
<dbReference type="RefSeq" id="WP_344161746.1">
    <property type="nucleotide sequence ID" value="NZ_BAAAPC010000007.1"/>
</dbReference>